<sequence length="250" mass="27757">MLTEERHQAILDLLQQQDVVKMKALCRLLDASESTIRRDLQLLEEQGLVTRIHGGAKRLNKLQVELGQIEKTSKNVHEKNEIAKFTASKIQLGCVIYLDAGTTTQAIIPYLTPEMNLTVVTNGVDTASLLADHHIQTYLLGGRVKNKTKAMVGAGALETLLQFQFNQAILGTNGVDQYSGLTTPDPEEATLKRFAIQQANQTMVLADHTKFDAVSFSKFAELTQVQLITDQLSPALRQTYQTHTDLQEVL</sequence>
<dbReference type="SMART" id="SM00420">
    <property type="entry name" value="HTH_DEOR"/>
    <property type="match status" value="1"/>
</dbReference>
<dbReference type="InterPro" id="IPR036390">
    <property type="entry name" value="WH_DNA-bd_sf"/>
</dbReference>
<dbReference type="GeneID" id="57133905"/>
<dbReference type="EMBL" id="OKRC01000009">
    <property type="protein sequence ID" value="SPE22696.1"/>
    <property type="molecule type" value="Genomic_DNA"/>
</dbReference>
<dbReference type="Gene3D" id="3.40.50.1360">
    <property type="match status" value="1"/>
</dbReference>
<dbReference type="PANTHER" id="PTHR30363">
    <property type="entry name" value="HTH-TYPE TRANSCRIPTIONAL REGULATOR SRLR-RELATED"/>
    <property type="match status" value="1"/>
</dbReference>
<accession>A0A223K2G6</accession>
<dbReference type="OMA" id="STHEPGF"/>
<dbReference type="Pfam" id="PF08220">
    <property type="entry name" value="HTH_DeoR"/>
    <property type="match status" value="1"/>
</dbReference>
<dbReference type="AlphaFoldDB" id="A0A223K2G6"/>
<dbReference type="SUPFAM" id="SSF46785">
    <property type="entry name" value="Winged helix' DNA-binding domain"/>
    <property type="match status" value="1"/>
</dbReference>
<comment type="caution">
    <text evidence="1">The sequence shown here is derived from an EMBL/GenBank/DDBJ whole genome shotgun (WGS) entry which is preliminary data.</text>
</comment>
<protein>
    <submittedName>
        <fullName evidence="1">HTH-type transcriptional repressor GlcR</fullName>
    </submittedName>
</protein>
<dbReference type="InterPro" id="IPR037171">
    <property type="entry name" value="NagB/RpiA_transferase-like"/>
</dbReference>
<organism evidence="1 2">
    <name type="scientific">Latilactobacillus sakei</name>
    <name type="common">Lactobacillus sakei</name>
    <dbReference type="NCBI Taxonomy" id="1599"/>
    <lineage>
        <taxon>Bacteria</taxon>
        <taxon>Bacillati</taxon>
        <taxon>Bacillota</taxon>
        <taxon>Bacilli</taxon>
        <taxon>Lactobacillales</taxon>
        <taxon>Lactobacillaceae</taxon>
        <taxon>Latilactobacillus</taxon>
    </lineage>
</organism>
<dbReference type="InterPro" id="IPR001034">
    <property type="entry name" value="DeoR_HTH"/>
</dbReference>
<dbReference type="Gene3D" id="1.10.10.10">
    <property type="entry name" value="Winged helix-like DNA-binding domain superfamily/Winged helix DNA-binding domain"/>
    <property type="match status" value="1"/>
</dbReference>
<dbReference type="PROSITE" id="PS51000">
    <property type="entry name" value="HTH_DEOR_2"/>
    <property type="match status" value="1"/>
</dbReference>
<proteinExistence type="predicted"/>
<dbReference type="InterPro" id="IPR014036">
    <property type="entry name" value="DeoR-like_C"/>
</dbReference>
<dbReference type="RefSeq" id="WP_011374748.1">
    <property type="nucleotide sequence ID" value="NZ_CABFKU010000001.1"/>
</dbReference>
<dbReference type="PRINTS" id="PR00037">
    <property type="entry name" value="HTHLACR"/>
</dbReference>
<evidence type="ECO:0000313" key="1">
    <source>
        <dbReference type="EMBL" id="SPE22696.1"/>
    </source>
</evidence>
<dbReference type="PROSITE" id="PS00894">
    <property type="entry name" value="HTH_DEOR_1"/>
    <property type="match status" value="1"/>
</dbReference>
<dbReference type="SMART" id="SM01134">
    <property type="entry name" value="DeoRC"/>
    <property type="match status" value="1"/>
</dbReference>
<dbReference type="InterPro" id="IPR050313">
    <property type="entry name" value="Carb_Metab_HTH_regulators"/>
</dbReference>
<gene>
    <name evidence="1" type="primary">glcR</name>
    <name evidence="1" type="ORF">LAS9267_01720</name>
</gene>
<dbReference type="Pfam" id="PF00455">
    <property type="entry name" value="DeoRC"/>
    <property type="match status" value="1"/>
</dbReference>
<dbReference type="Proteomes" id="UP000239650">
    <property type="component" value="Unassembled WGS sequence"/>
</dbReference>
<dbReference type="SUPFAM" id="SSF100950">
    <property type="entry name" value="NagB/RpiA/CoA transferase-like"/>
    <property type="match status" value="1"/>
</dbReference>
<reference evidence="1 2" key="1">
    <citation type="submission" date="2018-02" db="EMBL/GenBank/DDBJ databases">
        <authorList>
            <person name="Rodrigo-Torres L."/>
            <person name="Arahal R. D."/>
            <person name="Lucena T."/>
        </authorList>
    </citation>
    <scope>NUCLEOTIDE SEQUENCE [LARGE SCALE GENOMIC DNA]</scope>
    <source>
        <strain evidence="1 2">CECT 9267</strain>
    </source>
</reference>
<dbReference type="InterPro" id="IPR036388">
    <property type="entry name" value="WH-like_DNA-bd_sf"/>
</dbReference>
<name>A0A223K2G6_LATSK</name>
<dbReference type="GO" id="GO:0003700">
    <property type="term" value="F:DNA-binding transcription factor activity"/>
    <property type="evidence" value="ECO:0007669"/>
    <property type="project" value="InterPro"/>
</dbReference>
<evidence type="ECO:0000313" key="2">
    <source>
        <dbReference type="Proteomes" id="UP000239650"/>
    </source>
</evidence>
<dbReference type="InterPro" id="IPR018356">
    <property type="entry name" value="Tscrpt_reg_HTH_DeoR_CS"/>
</dbReference>
<dbReference type="PANTHER" id="PTHR30363:SF56">
    <property type="entry name" value="TRANSCRIPTIONAL REGULATOR, DEOR FAMILY"/>
    <property type="match status" value="1"/>
</dbReference>